<dbReference type="AlphaFoldDB" id="A0A841TVB5"/>
<gene>
    <name evidence="1" type="ORF">H7B90_00805</name>
</gene>
<proteinExistence type="predicted"/>
<evidence type="ECO:0000313" key="1">
    <source>
        <dbReference type="EMBL" id="MBB6689931.1"/>
    </source>
</evidence>
<organism evidence="1 2">
    <name type="scientific">Cohnella xylanilytica</name>
    <dbReference type="NCBI Taxonomy" id="557555"/>
    <lineage>
        <taxon>Bacteria</taxon>
        <taxon>Bacillati</taxon>
        <taxon>Bacillota</taxon>
        <taxon>Bacilli</taxon>
        <taxon>Bacillales</taxon>
        <taxon>Paenibacillaceae</taxon>
        <taxon>Cohnella</taxon>
    </lineage>
</organism>
<dbReference type="Proteomes" id="UP000553776">
    <property type="component" value="Unassembled WGS sequence"/>
</dbReference>
<name>A0A841TVB5_9BACL</name>
<keyword evidence="2" id="KW-1185">Reference proteome</keyword>
<sequence length="129" mass="14672">MTTPLKVWRLPPEKVAAYAPRMDLGEPDEIKIPESIVDNDEIFVVRASMAQKRKKEGTIGGKRKSKLSLDAYLEFRREGLSRDQICERVNLSRSALNANLRKWGISKTAQECEMIRQIGQEGDTIESTH</sequence>
<dbReference type="RefSeq" id="WP_185133956.1">
    <property type="nucleotide sequence ID" value="NZ_JACJVR010000002.1"/>
</dbReference>
<evidence type="ECO:0000313" key="2">
    <source>
        <dbReference type="Proteomes" id="UP000553776"/>
    </source>
</evidence>
<protein>
    <recommendedName>
        <fullName evidence="3">Homeodomain-like domain-containing protein</fullName>
    </recommendedName>
</protein>
<comment type="caution">
    <text evidence="1">The sequence shown here is derived from an EMBL/GenBank/DDBJ whole genome shotgun (WGS) entry which is preliminary data.</text>
</comment>
<dbReference type="EMBL" id="JACJVR010000002">
    <property type="protein sequence ID" value="MBB6689931.1"/>
    <property type="molecule type" value="Genomic_DNA"/>
</dbReference>
<accession>A0A841TVB5</accession>
<reference evidence="1 2" key="1">
    <citation type="submission" date="2020-08" db="EMBL/GenBank/DDBJ databases">
        <title>Cohnella phylogeny.</title>
        <authorList>
            <person name="Dunlap C."/>
        </authorList>
    </citation>
    <scope>NUCLEOTIDE SEQUENCE [LARGE SCALE GENOMIC DNA]</scope>
    <source>
        <strain evidence="1 2">DSM 25239</strain>
    </source>
</reference>
<evidence type="ECO:0008006" key="3">
    <source>
        <dbReference type="Google" id="ProtNLM"/>
    </source>
</evidence>